<evidence type="ECO:0000313" key="7">
    <source>
        <dbReference type="Proteomes" id="UP000530928"/>
    </source>
</evidence>
<dbReference type="PROSITE" id="PS00893">
    <property type="entry name" value="NUDIX_BOX"/>
    <property type="match status" value="1"/>
</dbReference>
<reference evidence="6 7" key="1">
    <citation type="submission" date="2020-07" db="EMBL/GenBank/DDBJ databases">
        <title>Genomic Encyclopedia of Type Strains, Phase IV (KMG-IV): sequencing the most valuable type-strain genomes for metagenomic binning, comparative biology and taxonomic classification.</title>
        <authorList>
            <person name="Goeker M."/>
        </authorList>
    </citation>
    <scope>NUCLEOTIDE SEQUENCE [LARGE SCALE GENOMIC DNA]</scope>
    <source>
        <strain evidence="6 7">DSM 45533</strain>
    </source>
</reference>
<dbReference type="PROSITE" id="PS51462">
    <property type="entry name" value="NUDIX"/>
    <property type="match status" value="1"/>
</dbReference>
<dbReference type="PANTHER" id="PTHR43046:SF14">
    <property type="entry name" value="MUTT_NUDIX FAMILY PROTEIN"/>
    <property type="match status" value="1"/>
</dbReference>
<protein>
    <submittedName>
        <fullName evidence="6">8-oxo-dGTP pyrophosphatase MutT (NUDIX family)</fullName>
    </submittedName>
</protein>
<sequence length="154" mass="16581">MSPYLAGLRAEVGSRLLLLPSAAGFVFDEHGRLLVARHADTGLWAPPGGSMDPDESPEDTVVRELAEEVGVEAEVRGLIGVYGGPDFRTVYPNGHECAYVIAAYGCAVVGGTPMPDRDEILEVRWAGEHEAAGLLMPAWTTHVLPAAFSWWDNH</sequence>
<dbReference type="InterPro" id="IPR015797">
    <property type="entry name" value="NUDIX_hydrolase-like_dom_sf"/>
</dbReference>
<dbReference type="Pfam" id="PF00293">
    <property type="entry name" value="NUDIX"/>
    <property type="match status" value="1"/>
</dbReference>
<evidence type="ECO:0000256" key="2">
    <source>
        <dbReference type="ARBA" id="ARBA00005582"/>
    </source>
</evidence>
<name>A0A7W0CDF5_9ACTN</name>
<keyword evidence="3 4" id="KW-0378">Hydrolase</keyword>
<dbReference type="InterPro" id="IPR020084">
    <property type="entry name" value="NUDIX_hydrolase_CS"/>
</dbReference>
<comment type="similarity">
    <text evidence="2 4">Belongs to the Nudix hydrolase family.</text>
</comment>
<keyword evidence="7" id="KW-1185">Reference proteome</keyword>
<evidence type="ECO:0000256" key="4">
    <source>
        <dbReference type="RuleBase" id="RU003476"/>
    </source>
</evidence>
<proteinExistence type="inferred from homology"/>
<organism evidence="6 7">
    <name type="scientific">Nonomuraea soli</name>
    <dbReference type="NCBI Taxonomy" id="1032476"/>
    <lineage>
        <taxon>Bacteria</taxon>
        <taxon>Bacillati</taxon>
        <taxon>Actinomycetota</taxon>
        <taxon>Actinomycetes</taxon>
        <taxon>Streptosporangiales</taxon>
        <taxon>Streptosporangiaceae</taxon>
        <taxon>Nonomuraea</taxon>
    </lineage>
</organism>
<evidence type="ECO:0000259" key="5">
    <source>
        <dbReference type="PROSITE" id="PS51462"/>
    </source>
</evidence>
<dbReference type="GO" id="GO:0016787">
    <property type="term" value="F:hydrolase activity"/>
    <property type="evidence" value="ECO:0007669"/>
    <property type="project" value="UniProtKB-KW"/>
</dbReference>
<dbReference type="EMBL" id="JACDUR010000001">
    <property type="protein sequence ID" value="MBA2889081.1"/>
    <property type="molecule type" value="Genomic_DNA"/>
</dbReference>
<gene>
    <name evidence="6" type="ORF">HNR30_000416</name>
</gene>
<dbReference type="InterPro" id="IPR000086">
    <property type="entry name" value="NUDIX_hydrolase_dom"/>
</dbReference>
<accession>A0A7W0CDF5</accession>
<evidence type="ECO:0000313" key="6">
    <source>
        <dbReference type="EMBL" id="MBA2889081.1"/>
    </source>
</evidence>
<dbReference type="RefSeq" id="WP_181607910.1">
    <property type="nucleotide sequence ID" value="NZ_BAABAM010000001.1"/>
</dbReference>
<dbReference type="PRINTS" id="PR00502">
    <property type="entry name" value="NUDIXFAMILY"/>
</dbReference>
<comment type="cofactor">
    <cofactor evidence="1">
        <name>Mg(2+)</name>
        <dbReference type="ChEBI" id="CHEBI:18420"/>
    </cofactor>
</comment>
<dbReference type="AlphaFoldDB" id="A0A7W0CDF5"/>
<dbReference type="InterPro" id="IPR020476">
    <property type="entry name" value="Nudix_hydrolase"/>
</dbReference>
<dbReference type="SUPFAM" id="SSF55811">
    <property type="entry name" value="Nudix"/>
    <property type="match status" value="1"/>
</dbReference>
<evidence type="ECO:0000256" key="1">
    <source>
        <dbReference type="ARBA" id="ARBA00001946"/>
    </source>
</evidence>
<feature type="domain" description="Nudix hydrolase" evidence="5">
    <location>
        <begin position="17"/>
        <end position="149"/>
    </location>
</feature>
<evidence type="ECO:0000256" key="3">
    <source>
        <dbReference type="ARBA" id="ARBA00022801"/>
    </source>
</evidence>
<dbReference type="PANTHER" id="PTHR43046">
    <property type="entry name" value="GDP-MANNOSE MANNOSYL HYDROLASE"/>
    <property type="match status" value="1"/>
</dbReference>
<dbReference type="Gene3D" id="3.90.79.10">
    <property type="entry name" value="Nucleoside Triphosphate Pyrophosphohydrolase"/>
    <property type="match status" value="1"/>
</dbReference>
<comment type="caution">
    <text evidence="6">The sequence shown here is derived from an EMBL/GenBank/DDBJ whole genome shotgun (WGS) entry which is preliminary data.</text>
</comment>
<dbReference type="Proteomes" id="UP000530928">
    <property type="component" value="Unassembled WGS sequence"/>
</dbReference>